<dbReference type="PANTHER" id="PTHR12696">
    <property type="entry name" value="TIP120"/>
    <property type="match status" value="1"/>
</dbReference>
<dbReference type="AlphaFoldDB" id="A0ABD3E572"/>
<keyword evidence="2" id="KW-0833">Ubl conjugation pathway</keyword>
<feature type="transmembrane region" description="Helical" evidence="4">
    <location>
        <begin position="118"/>
        <end position="137"/>
    </location>
</feature>
<keyword evidence="6" id="KW-1185">Reference proteome</keyword>
<proteinExistence type="predicted"/>
<evidence type="ECO:0000256" key="3">
    <source>
        <dbReference type="SAM" id="MobiDB-lite"/>
    </source>
</evidence>
<accession>A0ABD3E572</accession>
<feature type="transmembrane region" description="Helical" evidence="4">
    <location>
        <begin position="81"/>
        <end position="106"/>
    </location>
</feature>
<keyword evidence="4" id="KW-1133">Transmembrane helix</keyword>
<evidence type="ECO:0000256" key="2">
    <source>
        <dbReference type="ARBA" id="ARBA00022786"/>
    </source>
</evidence>
<dbReference type="InterPro" id="IPR011989">
    <property type="entry name" value="ARM-like"/>
</dbReference>
<evidence type="ECO:0000256" key="4">
    <source>
        <dbReference type="SAM" id="Phobius"/>
    </source>
</evidence>
<gene>
    <name evidence="5" type="primary">CAND1_1</name>
    <name evidence="5" type="ORF">CASFOL_007659</name>
</gene>
<sequence>MANLTLTGILEKMTGKDKDYKYMASSDSLNELNKDGFKLGPDLETKLSNIIIQQLDDAAGDVSGLALMCSLANAEQSKVPAYLGAMSPIACFMAAIVSIVLAFSIVPRQVMSWTGLLLVYEWAFPIFFLLFGVYLHVIGQWGNHVAHHQSSSFSSSTEPSDYDSGKGHLRQ</sequence>
<dbReference type="Proteomes" id="UP001632038">
    <property type="component" value="Unassembled WGS sequence"/>
</dbReference>
<keyword evidence="4" id="KW-0812">Transmembrane</keyword>
<reference evidence="6" key="1">
    <citation type="journal article" date="2024" name="IScience">
        <title>Strigolactones Initiate the Formation of Haustorium-like Structures in Castilleja.</title>
        <authorList>
            <person name="Buerger M."/>
            <person name="Peterson D."/>
            <person name="Chory J."/>
        </authorList>
    </citation>
    <scope>NUCLEOTIDE SEQUENCE [LARGE SCALE GENOMIC DNA]</scope>
</reference>
<dbReference type="Gene3D" id="1.25.10.10">
    <property type="entry name" value="Leucine-rich Repeat Variant"/>
    <property type="match status" value="1"/>
</dbReference>
<keyword evidence="4" id="KW-0472">Membrane</keyword>
<dbReference type="InterPro" id="IPR039852">
    <property type="entry name" value="CAND1/CAND2"/>
</dbReference>
<comment type="caution">
    <text evidence="5">The sequence shown here is derived from an EMBL/GenBank/DDBJ whole genome shotgun (WGS) entry which is preliminary data.</text>
</comment>
<keyword evidence="1" id="KW-0677">Repeat</keyword>
<evidence type="ECO:0000313" key="5">
    <source>
        <dbReference type="EMBL" id="KAL3648235.1"/>
    </source>
</evidence>
<dbReference type="EMBL" id="JAVIJP010000008">
    <property type="protein sequence ID" value="KAL3648235.1"/>
    <property type="molecule type" value="Genomic_DNA"/>
</dbReference>
<feature type="region of interest" description="Disordered" evidence="3">
    <location>
        <begin position="152"/>
        <end position="171"/>
    </location>
</feature>
<evidence type="ECO:0000313" key="6">
    <source>
        <dbReference type="Proteomes" id="UP001632038"/>
    </source>
</evidence>
<name>A0ABD3E572_9LAMI</name>
<organism evidence="5 6">
    <name type="scientific">Castilleja foliolosa</name>
    <dbReference type="NCBI Taxonomy" id="1961234"/>
    <lineage>
        <taxon>Eukaryota</taxon>
        <taxon>Viridiplantae</taxon>
        <taxon>Streptophyta</taxon>
        <taxon>Embryophyta</taxon>
        <taxon>Tracheophyta</taxon>
        <taxon>Spermatophyta</taxon>
        <taxon>Magnoliopsida</taxon>
        <taxon>eudicotyledons</taxon>
        <taxon>Gunneridae</taxon>
        <taxon>Pentapetalae</taxon>
        <taxon>asterids</taxon>
        <taxon>lamiids</taxon>
        <taxon>Lamiales</taxon>
        <taxon>Orobanchaceae</taxon>
        <taxon>Pedicularideae</taxon>
        <taxon>Castillejinae</taxon>
        <taxon>Castilleja</taxon>
    </lineage>
</organism>
<protein>
    <submittedName>
        <fullName evidence="5">Cullin-associated NEDD8-dissociated protein 1</fullName>
    </submittedName>
</protein>
<evidence type="ECO:0000256" key="1">
    <source>
        <dbReference type="ARBA" id="ARBA00022737"/>
    </source>
</evidence>